<dbReference type="GO" id="GO:0043122">
    <property type="term" value="P:regulation of canonical NF-kappaB signal transduction"/>
    <property type="evidence" value="ECO:0007669"/>
    <property type="project" value="UniProtKB-ARBA"/>
</dbReference>
<feature type="region of interest" description="Disordered" evidence="3">
    <location>
        <begin position="141"/>
        <end position="177"/>
    </location>
</feature>
<dbReference type="Proteomes" id="UP001152320">
    <property type="component" value="Chromosome 20"/>
</dbReference>
<dbReference type="OrthoDB" id="10059994at2759"/>
<accession>A0A9Q0YIH6</accession>
<dbReference type="EMBL" id="JAIZAY010000020">
    <property type="protein sequence ID" value="KAJ8022764.1"/>
    <property type="molecule type" value="Genomic_DNA"/>
</dbReference>
<dbReference type="PANTHER" id="PTHR31882:SF12">
    <property type="match status" value="1"/>
</dbReference>
<proteinExistence type="predicted"/>
<feature type="coiled-coil region" evidence="2">
    <location>
        <begin position="271"/>
        <end position="305"/>
    </location>
</feature>
<dbReference type="GO" id="GO:0006357">
    <property type="term" value="P:regulation of transcription by RNA polymerase II"/>
    <property type="evidence" value="ECO:0007669"/>
    <property type="project" value="TreeGrafter"/>
</dbReference>
<evidence type="ECO:0000256" key="1">
    <source>
        <dbReference type="ARBA" id="ARBA00023054"/>
    </source>
</evidence>
<comment type="caution">
    <text evidence="4">The sequence shown here is derived from an EMBL/GenBank/DDBJ whole genome shotgun (WGS) entry which is preliminary data.</text>
</comment>
<gene>
    <name evidence="4" type="ORF">HOLleu_37752</name>
</gene>
<protein>
    <submittedName>
        <fullName evidence="4">TNFAIP3-interacting protein 1</fullName>
    </submittedName>
</protein>
<evidence type="ECO:0000313" key="5">
    <source>
        <dbReference type="Proteomes" id="UP001152320"/>
    </source>
</evidence>
<feature type="compositionally biased region" description="Pro residues" evidence="3">
    <location>
        <begin position="153"/>
        <end position="169"/>
    </location>
</feature>
<feature type="coiled-coil region" evidence="2">
    <location>
        <begin position="453"/>
        <end position="480"/>
    </location>
</feature>
<dbReference type="AlphaFoldDB" id="A0A9Q0YIH6"/>
<sequence length="508" mass="58061">MSDSPTSSCPGAIGGDTFHSQHSSGNVKSISDDFCWARFFRELAGILVLYLNIPGQAWVGLLQKVGASQVDVDDVLSQELDPEIQVYKLLNKSKSSHTSTTDWWRAFLREVQNIGNEQLTKDVEKAHEKFINGEVVDSLDSDKSIPQKVEQPPTSPSPTPPKPPSPTPSVPKSSQSFEVINEEEVIKSSEELKTKLKEEFDNVEYSDPEVSQQIEKLCRSLQNIVGKGKLKTSQQLTEAVPQILQMESQFRAVKTYKDILEHELGLAKTQNIRLTKDNEAKSLEIQNLKQEIEELKKTKADTQLKDFDVITKREAHEIPETKKSVPVASAAITEETNTVNISAYNDLQARCIKLTKQRDQLVKVNHQWDQEYHQMEKTLRSERQKLYQEVINRDEEIMAGKRLVATLEKEKAEIERLLEQSTAEPQEQKTNLEILQKKYDNEKQKCRKYHEYATRLSHQKEKLEGEISRLNQVLSQEKKAKKALSEGKAHDYSASEDMENELIVYRQQ</sequence>
<evidence type="ECO:0000313" key="4">
    <source>
        <dbReference type="EMBL" id="KAJ8022764.1"/>
    </source>
</evidence>
<evidence type="ECO:0000256" key="3">
    <source>
        <dbReference type="SAM" id="MobiDB-lite"/>
    </source>
</evidence>
<reference evidence="4" key="1">
    <citation type="submission" date="2021-10" db="EMBL/GenBank/DDBJ databases">
        <title>Tropical sea cucumber genome reveals ecological adaptation and Cuvierian tubules defense mechanism.</title>
        <authorList>
            <person name="Chen T."/>
        </authorList>
    </citation>
    <scope>NUCLEOTIDE SEQUENCE</scope>
    <source>
        <strain evidence="4">Nanhai2018</strain>
        <tissue evidence="4">Muscle</tissue>
    </source>
</reference>
<evidence type="ECO:0000256" key="2">
    <source>
        <dbReference type="SAM" id="Coils"/>
    </source>
</evidence>
<organism evidence="4 5">
    <name type="scientific">Holothuria leucospilota</name>
    <name type="common">Black long sea cucumber</name>
    <name type="synonym">Mertensiothuria leucospilota</name>
    <dbReference type="NCBI Taxonomy" id="206669"/>
    <lineage>
        <taxon>Eukaryota</taxon>
        <taxon>Metazoa</taxon>
        <taxon>Echinodermata</taxon>
        <taxon>Eleutherozoa</taxon>
        <taxon>Echinozoa</taxon>
        <taxon>Holothuroidea</taxon>
        <taxon>Aspidochirotacea</taxon>
        <taxon>Aspidochirotida</taxon>
        <taxon>Holothuriidae</taxon>
        <taxon>Holothuria</taxon>
    </lineage>
</organism>
<keyword evidence="1 2" id="KW-0175">Coiled coil</keyword>
<dbReference type="PANTHER" id="PTHR31882">
    <property type="entry name" value="TNFAIP3-INTERACTING PROTEIN COILED COIL FAMILY MEMBER"/>
    <property type="match status" value="1"/>
</dbReference>
<keyword evidence="5" id="KW-1185">Reference proteome</keyword>
<feature type="coiled-coil region" evidence="2">
    <location>
        <begin position="365"/>
        <end position="424"/>
    </location>
</feature>
<dbReference type="GO" id="GO:0005737">
    <property type="term" value="C:cytoplasm"/>
    <property type="evidence" value="ECO:0007669"/>
    <property type="project" value="UniProtKB-ARBA"/>
</dbReference>
<name>A0A9Q0YIH6_HOLLE</name>